<dbReference type="EMBL" id="JACBKZ010000008">
    <property type="protein sequence ID" value="KAF5943932.1"/>
    <property type="molecule type" value="Genomic_DNA"/>
</dbReference>
<evidence type="ECO:0000256" key="4">
    <source>
        <dbReference type="ARBA" id="ARBA00022692"/>
    </source>
</evidence>
<name>A0A7J7GT37_CAMSI</name>
<comment type="similarity">
    <text evidence="7">Belongs to the inorganic phosphate transporter (PiT) (TC 2.A.20) family.</text>
</comment>
<evidence type="ECO:0000256" key="1">
    <source>
        <dbReference type="ARBA" id="ARBA00004141"/>
    </source>
</evidence>
<feature type="transmembrane region" description="Helical" evidence="7">
    <location>
        <begin position="239"/>
        <end position="264"/>
    </location>
</feature>
<feature type="transmembrane region" description="Helical" evidence="7">
    <location>
        <begin position="26"/>
        <end position="47"/>
    </location>
</feature>
<dbReference type="InterPro" id="IPR001204">
    <property type="entry name" value="Phos_transporter"/>
</dbReference>
<sequence length="584" mass="64891">MSIKRTTVHVDLAAEVIRKWKETYQWIPIFGAIAATSMSFSVGANNLPAPFSTAVGSGAITLLQASIMACLIYVPGAAFASSSTVNDLFSDFIKEKQPNEGFLMWSMVVVLVTATLWFALATRFELPVSSQQSTQGALLGTMIVTEGFSFIPLWNKNENHNFNGGGLLWIFLEWTVAPSIACALAFCLFAILKACLLRHENAKKRILIFLPIYYGIAAGLLCLFVVYEVVPNFVIVYKWITVITILLATLIGALLSLVVVVPWARKRFDTARTLKNKKKKNSVKQQCIESQDQACDTKMEDDDDDDVEDALKDFMQMRVLDTVYEEDERSCPSPEKITESKNAQPVSESTTEQSTPLRQLLTPASTPMPNHLVQSRNFQKIEKTTAKENAFNFIRGLTKSSIFPERVGYKYTDQGYHKNFLGRLIQSANEIAAITSPFGAIEDVFRHREKYSGNGEGVGHLHVSWWFRAIGGLSTSLGFFLCGWRLTHCLGGKLTYISNTRGMASQLSTVATMIMVNKMKIPVSSVHTFVGSLVGVGIADDPQNVNWKLLMKFLCGWVITILFCSSVAYALYSFTMHSPAYVVP</sequence>
<feature type="transmembrane region" description="Helical" evidence="7">
    <location>
        <begin position="102"/>
        <end position="124"/>
    </location>
</feature>
<keyword evidence="3 7" id="KW-0592">Phosphate transport</keyword>
<evidence type="ECO:0000313" key="10">
    <source>
        <dbReference type="Proteomes" id="UP000593564"/>
    </source>
</evidence>
<evidence type="ECO:0000256" key="8">
    <source>
        <dbReference type="SAM" id="MobiDB-lite"/>
    </source>
</evidence>
<protein>
    <recommendedName>
        <fullName evidence="7">Phosphate transporter</fullName>
    </recommendedName>
</protein>
<dbReference type="Pfam" id="PF01384">
    <property type="entry name" value="PHO4"/>
    <property type="match status" value="1"/>
</dbReference>
<keyword evidence="6 7" id="KW-0472">Membrane</keyword>
<comment type="function">
    <text evidence="7">Sodium-phosphate symporter.</text>
</comment>
<evidence type="ECO:0000256" key="6">
    <source>
        <dbReference type="ARBA" id="ARBA00023136"/>
    </source>
</evidence>
<feature type="transmembrane region" description="Helical" evidence="7">
    <location>
        <begin position="206"/>
        <end position="227"/>
    </location>
</feature>
<evidence type="ECO:0000313" key="9">
    <source>
        <dbReference type="EMBL" id="KAF5943932.1"/>
    </source>
</evidence>
<dbReference type="GO" id="GO:0035435">
    <property type="term" value="P:phosphate ion transmembrane transport"/>
    <property type="evidence" value="ECO:0007669"/>
    <property type="project" value="TreeGrafter"/>
</dbReference>
<feature type="transmembrane region" description="Helical" evidence="7">
    <location>
        <begin position="59"/>
        <end position="82"/>
    </location>
</feature>
<evidence type="ECO:0000256" key="3">
    <source>
        <dbReference type="ARBA" id="ARBA00022592"/>
    </source>
</evidence>
<evidence type="ECO:0000256" key="7">
    <source>
        <dbReference type="RuleBase" id="RU363058"/>
    </source>
</evidence>
<keyword evidence="5 7" id="KW-1133">Transmembrane helix</keyword>
<dbReference type="PANTHER" id="PTHR11101:SF89">
    <property type="entry name" value="PHOSPHATE TRANSPORTER"/>
    <property type="match status" value="1"/>
</dbReference>
<keyword evidence="2 7" id="KW-0813">Transport</keyword>
<evidence type="ECO:0000256" key="2">
    <source>
        <dbReference type="ARBA" id="ARBA00022448"/>
    </source>
</evidence>
<evidence type="ECO:0000256" key="5">
    <source>
        <dbReference type="ARBA" id="ARBA00022989"/>
    </source>
</evidence>
<feature type="region of interest" description="Disordered" evidence="8">
    <location>
        <begin position="325"/>
        <end position="357"/>
    </location>
</feature>
<feature type="compositionally biased region" description="Polar residues" evidence="8">
    <location>
        <begin position="340"/>
        <end position="357"/>
    </location>
</feature>
<dbReference type="PANTHER" id="PTHR11101">
    <property type="entry name" value="PHOSPHATE TRANSPORTER"/>
    <property type="match status" value="1"/>
</dbReference>
<gene>
    <name evidence="9" type="ORF">HYC85_018009</name>
</gene>
<feature type="transmembrane region" description="Helical" evidence="7">
    <location>
        <begin position="166"/>
        <end position="194"/>
    </location>
</feature>
<comment type="caution">
    <text evidence="9">The sequence shown here is derived from an EMBL/GenBank/DDBJ whole genome shotgun (WGS) entry which is preliminary data.</text>
</comment>
<feature type="transmembrane region" description="Helical" evidence="7">
    <location>
        <begin position="551"/>
        <end position="572"/>
    </location>
</feature>
<dbReference type="Proteomes" id="UP000593564">
    <property type="component" value="Unassembled WGS sequence"/>
</dbReference>
<dbReference type="GO" id="GO:0005315">
    <property type="term" value="F:phosphate transmembrane transporter activity"/>
    <property type="evidence" value="ECO:0007669"/>
    <property type="project" value="InterPro"/>
</dbReference>
<organism evidence="9 10">
    <name type="scientific">Camellia sinensis</name>
    <name type="common">Tea plant</name>
    <name type="synonym">Thea sinensis</name>
    <dbReference type="NCBI Taxonomy" id="4442"/>
    <lineage>
        <taxon>Eukaryota</taxon>
        <taxon>Viridiplantae</taxon>
        <taxon>Streptophyta</taxon>
        <taxon>Embryophyta</taxon>
        <taxon>Tracheophyta</taxon>
        <taxon>Spermatophyta</taxon>
        <taxon>Magnoliopsida</taxon>
        <taxon>eudicotyledons</taxon>
        <taxon>Gunneridae</taxon>
        <taxon>Pentapetalae</taxon>
        <taxon>asterids</taxon>
        <taxon>Ericales</taxon>
        <taxon>Theaceae</taxon>
        <taxon>Camellia</taxon>
    </lineage>
</organism>
<keyword evidence="10" id="KW-1185">Reference proteome</keyword>
<comment type="subcellular location">
    <subcellularLocation>
        <location evidence="1 7">Membrane</location>
        <topology evidence="1 7">Multi-pass membrane protein</topology>
    </subcellularLocation>
</comment>
<reference evidence="10" key="1">
    <citation type="journal article" date="2020" name="Nat. Commun.">
        <title>Genome assembly of wild tea tree DASZ reveals pedigree and selection history of tea varieties.</title>
        <authorList>
            <person name="Zhang W."/>
            <person name="Zhang Y."/>
            <person name="Qiu H."/>
            <person name="Guo Y."/>
            <person name="Wan H."/>
            <person name="Zhang X."/>
            <person name="Scossa F."/>
            <person name="Alseekh S."/>
            <person name="Zhang Q."/>
            <person name="Wang P."/>
            <person name="Xu L."/>
            <person name="Schmidt M.H."/>
            <person name="Jia X."/>
            <person name="Li D."/>
            <person name="Zhu A."/>
            <person name="Guo F."/>
            <person name="Chen W."/>
            <person name="Ni D."/>
            <person name="Usadel B."/>
            <person name="Fernie A.R."/>
            <person name="Wen W."/>
        </authorList>
    </citation>
    <scope>NUCLEOTIDE SEQUENCE [LARGE SCALE GENOMIC DNA]</scope>
    <source>
        <strain evidence="10">cv. G240</strain>
    </source>
</reference>
<proteinExistence type="inferred from homology"/>
<dbReference type="AlphaFoldDB" id="A0A7J7GT37"/>
<dbReference type="GO" id="GO:0016020">
    <property type="term" value="C:membrane"/>
    <property type="evidence" value="ECO:0007669"/>
    <property type="project" value="UniProtKB-SubCell"/>
</dbReference>
<reference evidence="9 10" key="2">
    <citation type="submission" date="2020-07" db="EMBL/GenBank/DDBJ databases">
        <title>Genome assembly of wild tea tree DASZ reveals pedigree and selection history of tea varieties.</title>
        <authorList>
            <person name="Zhang W."/>
        </authorList>
    </citation>
    <scope>NUCLEOTIDE SEQUENCE [LARGE SCALE GENOMIC DNA]</scope>
    <source>
        <strain evidence="10">cv. G240</strain>
        <tissue evidence="9">Leaf</tissue>
    </source>
</reference>
<accession>A0A7J7GT37</accession>
<keyword evidence="4 7" id="KW-0812">Transmembrane</keyword>